<gene>
    <name evidence="1" type="ORF">RBR11_18170</name>
</gene>
<dbReference type="RefSeq" id="WP_308490797.1">
    <property type="nucleotide sequence ID" value="NZ_JAVFCB010000016.1"/>
</dbReference>
<dbReference type="InterPro" id="IPR036102">
    <property type="entry name" value="OsmC/Ohrsf"/>
</dbReference>
<reference evidence="1 2" key="1">
    <citation type="submission" date="2023-08" db="EMBL/GenBank/DDBJ databases">
        <title>Microbacterium sp. nov., isolated from a waste landfill.</title>
        <authorList>
            <person name="Wen W."/>
        </authorList>
    </citation>
    <scope>NUCLEOTIDE SEQUENCE [LARGE SCALE GENOMIC DNA]</scope>
    <source>
        <strain evidence="1 2">ASV81</strain>
    </source>
</reference>
<sequence length="189" mass="20255">MSTNSEVRDRQRPLRILYREHPAEAISRKWAGTTTAGAPAEDPFHGVVRIGRGYGISFRYGLDRGVGGLHDRPNPGDMLCAALAACLDSSVRMIANSLGIELAELAVEVDGDVDLRGTLMVDPDVPVGFQHLACTIRLRPAADPDERRLARLIELAEQCCVNLSTLRAGVDVQTRVAGGSDLAAAPRSA</sequence>
<accession>A0ABU0XL17</accession>
<dbReference type="GO" id="GO:0004601">
    <property type="term" value="F:peroxidase activity"/>
    <property type="evidence" value="ECO:0007669"/>
    <property type="project" value="UniProtKB-KW"/>
</dbReference>
<dbReference type="Proteomes" id="UP001230289">
    <property type="component" value="Unassembled WGS sequence"/>
</dbReference>
<dbReference type="InterPro" id="IPR052924">
    <property type="entry name" value="OsmC/Ohr_hydroprdx_reductase"/>
</dbReference>
<keyword evidence="1" id="KW-0575">Peroxidase</keyword>
<protein>
    <submittedName>
        <fullName evidence="1">OsmC family protein</fullName>
        <ecNumber evidence="1">1.11.1.-</ecNumber>
    </submittedName>
</protein>
<keyword evidence="2" id="KW-1185">Reference proteome</keyword>
<dbReference type="EC" id="1.11.1.-" evidence="1"/>
<organism evidence="1 2">
    <name type="scientific">Microbacterium capsulatum</name>
    <dbReference type="NCBI Taxonomy" id="3041921"/>
    <lineage>
        <taxon>Bacteria</taxon>
        <taxon>Bacillati</taxon>
        <taxon>Actinomycetota</taxon>
        <taxon>Actinomycetes</taxon>
        <taxon>Micrococcales</taxon>
        <taxon>Microbacteriaceae</taxon>
        <taxon>Microbacterium</taxon>
    </lineage>
</organism>
<dbReference type="InterPro" id="IPR003718">
    <property type="entry name" value="OsmC/Ohr_fam"/>
</dbReference>
<evidence type="ECO:0000313" key="2">
    <source>
        <dbReference type="Proteomes" id="UP001230289"/>
    </source>
</evidence>
<proteinExistence type="predicted"/>
<keyword evidence="1" id="KW-0560">Oxidoreductase</keyword>
<dbReference type="InterPro" id="IPR015946">
    <property type="entry name" value="KH_dom-like_a/b"/>
</dbReference>
<comment type="caution">
    <text evidence="1">The sequence shown here is derived from an EMBL/GenBank/DDBJ whole genome shotgun (WGS) entry which is preliminary data.</text>
</comment>
<name>A0ABU0XL17_9MICO</name>
<dbReference type="EMBL" id="JAVFCB010000016">
    <property type="protein sequence ID" value="MDQ4215846.1"/>
    <property type="molecule type" value="Genomic_DNA"/>
</dbReference>
<dbReference type="Pfam" id="PF02566">
    <property type="entry name" value="OsmC"/>
    <property type="match status" value="1"/>
</dbReference>
<evidence type="ECO:0000313" key="1">
    <source>
        <dbReference type="EMBL" id="MDQ4215846.1"/>
    </source>
</evidence>
<dbReference type="Gene3D" id="3.30.300.20">
    <property type="match status" value="1"/>
</dbReference>
<dbReference type="PANTHER" id="PTHR35368:SF1">
    <property type="entry name" value="HYDROPEROXIDE REDUCTASE"/>
    <property type="match status" value="1"/>
</dbReference>
<dbReference type="PANTHER" id="PTHR35368">
    <property type="entry name" value="HYDROPEROXIDE REDUCTASE"/>
    <property type="match status" value="1"/>
</dbReference>
<dbReference type="SUPFAM" id="SSF82784">
    <property type="entry name" value="OsmC-like"/>
    <property type="match status" value="1"/>
</dbReference>